<dbReference type="InterPro" id="IPR000086">
    <property type="entry name" value="NUDIX_hydrolase_dom"/>
</dbReference>
<feature type="domain" description="Nudix hydrolase" evidence="1">
    <location>
        <begin position="19"/>
        <end position="166"/>
    </location>
</feature>
<gene>
    <name evidence="2" type="ORF">A2627_04105</name>
</gene>
<dbReference type="PROSITE" id="PS51462">
    <property type="entry name" value="NUDIX"/>
    <property type="match status" value="1"/>
</dbReference>
<dbReference type="AlphaFoldDB" id="A0A1F7YH96"/>
<protein>
    <recommendedName>
        <fullName evidence="1">Nudix hydrolase domain-containing protein</fullName>
    </recommendedName>
</protein>
<dbReference type="Proteomes" id="UP000178851">
    <property type="component" value="Unassembled WGS sequence"/>
</dbReference>
<dbReference type="InterPro" id="IPR015797">
    <property type="entry name" value="NUDIX_hydrolase-like_dom_sf"/>
</dbReference>
<evidence type="ECO:0000259" key="1">
    <source>
        <dbReference type="PROSITE" id="PS51462"/>
    </source>
</evidence>
<dbReference type="Gene3D" id="3.90.79.10">
    <property type="entry name" value="Nucleoside Triphosphate Pyrophosphohydrolase"/>
    <property type="match status" value="1"/>
</dbReference>
<comment type="caution">
    <text evidence="2">The sequence shown here is derived from an EMBL/GenBank/DDBJ whole genome shotgun (WGS) entry which is preliminary data.</text>
</comment>
<accession>A0A1F7YH96</accession>
<organism evidence="2 3">
    <name type="scientific">Candidatus Woesebacteria bacterium RIFCSPHIGHO2_01_FULL_39_28</name>
    <dbReference type="NCBI Taxonomy" id="1802496"/>
    <lineage>
        <taxon>Bacteria</taxon>
        <taxon>Candidatus Woeseibacteriota</taxon>
    </lineage>
</organism>
<dbReference type="EMBL" id="MGGI01000011">
    <property type="protein sequence ID" value="OGM26731.1"/>
    <property type="molecule type" value="Genomic_DNA"/>
</dbReference>
<proteinExistence type="predicted"/>
<evidence type="ECO:0000313" key="2">
    <source>
        <dbReference type="EMBL" id="OGM26731.1"/>
    </source>
</evidence>
<dbReference type="SUPFAM" id="SSF55811">
    <property type="entry name" value="Nudix"/>
    <property type="match status" value="1"/>
</dbReference>
<evidence type="ECO:0000313" key="3">
    <source>
        <dbReference type="Proteomes" id="UP000178851"/>
    </source>
</evidence>
<sequence length="173" mass="20125">MNYQTHWFQSSSINPGHNYPTTQIYCWILTKDNKIAIVSKDNIKWQFPGGKPKPGEADIKALGRELKEEISLSLNIFESKPVFLGYYVINELDGNNKSVKKYLHLRYFALCKDKSINYPVYPSEKKSEIEENKIKFAKWVSIYEAKKLIPWLAKSEELTSFLIKYQQSGSLPH</sequence>
<name>A0A1F7YH96_9BACT</name>
<reference evidence="2 3" key="1">
    <citation type="journal article" date="2016" name="Nat. Commun.">
        <title>Thousands of microbial genomes shed light on interconnected biogeochemical processes in an aquifer system.</title>
        <authorList>
            <person name="Anantharaman K."/>
            <person name="Brown C.T."/>
            <person name="Hug L.A."/>
            <person name="Sharon I."/>
            <person name="Castelle C.J."/>
            <person name="Probst A.J."/>
            <person name="Thomas B.C."/>
            <person name="Singh A."/>
            <person name="Wilkins M.J."/>
            <person name="Karaoz U."/>
            <person name="Brodie E.L."/>
            <person name="Williams K.H."/>
            <person name="Hubbard S.S."/>
            <person name="Banfield J.F."/>
        </authorList>
    </citation>
    <scope>NUCLEOTIDE SEQUENCE [LARGE SCALE GENOMIC DNA]</scope>
</reference>
<dbReference type="Pfam" id="PF00293">
    <property type="entry name" value="NUDIX"/>
    <property type="match status" value="1"/>
</dbReference>